<proteinExistence type="predicted"/>
<sequence length="73" mass="7695">AYGPAPALALVDKLVAGGELEGYHLLPSVRGELLIRLGRRAEARGELLEAARLAGNERERAVLLAKAGTLHPS</sequence>
<name>A0ABU7JZN5_9NOCA</name>
<dbReference type="EMBL" id="JAUZMZ010000329">
    <property type="protein sequence ID" value="MEE2035478.1"/>
    <property type="molecule type" value="Genomic_DNA"/>
</dbReference>
<gene>
    <name evidence="1" type="ORF">Q8814_25805</name>
</gene>
<evidence type="ECO:0000313" key="1">
    <source>
        <dbReference type="EMBL" id="MEE2035478.1"/>
    </source>
</evidence>
<accession>A0ABU7JZN5</accession>
<organism evidence="1 2">
    <name type="scientific">Rhodococcus chondri</name>
    <dbReference type="NCBI Taxonomy" id="3065941"/>
    <lineage>
        <taxon>Bacteria</taxon>
        <taxon>Bacillati</taxon>
        <taxon>Actinomycetota</taxon>
        <taxon>Actinomycetes</taxon>
        <taxon>Mycobacteriales</taxon>
        <taxon>Nocardiaceae</taxon>
        <taxon>Rhodococcus</taxon>
    </lineage>
</organism>
<dbReference type="PANTHER" id="PTHR47756">
    <property type="entry name" value="BLL6612 PROTEIN-RELATED"/>
    <property type="match status" value="1"/>
</dbReference>
<evidence type="ECO:0000313" key="2">
    <source>
        <dbReference type="Proteomes" id="UP001331936"/>
    </source>
</evidence>
<reference evidence="1 2" key="1">
    <citation type="submission" date="2023-08" db="EMBL/GenBank/DDBJ databases">
        <authorList>
            <person name="Girao M."/>
            <person name="Carvalho M.F."/>
        </authorList>
    </citation>
    <scope>NUCLEOTIDE SEQUENCE [LARGE SCALE GENOMIC DNA]</scope>
    <source>
        <strain evidence="1 2">CC-R104</strain>
    </source>
</reference>
<feature type="non-terminal residue" evidence="1">
    <location>
        <position position="1"/>
    </location>
</feature>
<comment type="caution">
    <text evidence="1">The sequence shown here is derived from an EMBL/GenBank/DDBJ whole genome shotgun (WGS) entry which is preliminary data.</text>
</comment>
<protein>
    <submittedName>
        <fullName evidence="1">RNA polymerase subunit sigma-24</fullName>
    </submittedName>
</protein>
<keyword evidence="2" id="KW-1185">Reference proteome</keyword>
<dbReference type="Proteomes" id="UP001331936">
    <property type="component" value="Unassembled WGS sequence"/>
</dbReference>
<dbReference type="PANTHER" id="PTHR47756:SF1">
    <property type="entry name" value="BLL0085 PROTEIN"/>
    <property type="match status" value="1"/>
</dbReference>